<protein>
    <submittedName>
        <fullName evidence="1">Uncharacterized protein</fullName>
    </submittedName>
</protein>
<keyword evidence="2" id="KW-1185">Reference proteome</keyword>
<sequence>MSFNHGKKTDKFSANIVQATCFQASLSLPIPPDLYR</sequence>
<reference evidence="1 2" key="1">
    <citation type="submission" date="2023-07" db="EMBL/GenBank/DDBJ databases">
        <title>Sorghum-associated microbial communities from plants grown in Nebraska, USA.</title>
        <authorList>
            <person name="Schachtman D."/>
        </authorList>
    </citation>
    <scope>NUCLEOTIDE SEQUENCE [LARGE SCALE GENOMIC DNA]</scope>
    <source>
        <strain evidence="1 2">BE190</strain>
    </source>
</reference>
<accession>A0ABU1UWV3</accession>
<proteinExistence type="predicted"/>
<evidence type="ECO:0000313" key="1">
    <source>
        <dbReference type="EMBL" id="MDR7089682.1"/>
    </source>
</evidence>
<dbReference type="Proteomes" id="UP001253595">
    <property type="component" value="Unassembled WGS sequence"/>
</dbReference>
<organism evidence="1 2">
    <name type="scientific">Cellvibrio fibrivorans</name>
    <dbReference type="NCBI Taxonomy" id="126350"/>
    <lineage>
        <taxon>Bacteria</taxon>
        <taxon>Pseudomonadati</taxon>
        <taxon>Pseudomonadota</taxon>
        <taxon>Gammaproteobacteria</taxon>
        <taxon>Cellvibrionales</taxon>
        <taxon>Cellvibrionaceae</taxon>
        <taxon>Cellvibrio</taxon>
    </lineage>
</organism>
<name>A0ABU1UWV3_9GAMM</name>
<gene>
    <name evidence="1" type="ORF">J2X05_001688</name>
</gene>
<dbReference type="EMBL" id="JAVDVX010000002">
    <property type="protein sequence ID" value="MDR7089682.1"/>
    <property type="molecule type" value="Genomic_DNA"/>
</dbReference>
<comment type="caution">
    <text evidence="1">The sequence shown here is derived from an EMBL/GenBank/DDBJ whole genome shotgun (WGS) entry which is preliminary data.</text>
</comment>
<evidence type="ECO:0000313" key="2">
    <source>
        <dbReference type="Proteomes" id="UP001253595"/>
    </source>
</evidence>